<evidence type="ECO:0000259" key="8">
    <source>
        <dbReference type="PROSITE" id="PS51751"/>
    </source>
</evidence>
<protein>
    <recommendedName>
        <fullName evidence="8">EXPERA domain-containing protein</fullName>
    </recommendedName>
</protein>
<feature type="transmembrane region" description="Helical" evidence="6">
    <location>
        <begin position="59"/>
        <end position="80"/>
    </location>
</feature>
<dbReference type="PANTHER" id="PTHR31204">
    <property type="entry name" value="SIGMA INTRACELLULAR RECEPTOR 2"/>
    <property type="match status" value="1"/>
</dbReference>
<evidence type="ECO:0000256" key="7">
    <source>
        <dbReference type="SAM" id="SignalP"/>
    </source>
</evidence>
<dbReference type="GO" id="GO:0005783">
    <property type="term" value="C:endoplasmic reticulum"/>
    <property type="evidence" value="ECO:0007669"/>
    <property type="project" value="TreeGrafter"/>
</dbReference>
<feature type="domain" description="EXPERA" evidence="8">
    <location>
        <begin position="2"/>
        <end position="155"/>
    </location>
</feature>
<feature type="chain" id="PRO_5032357135" description="EXPERA domain-containing protein" evidence="7">
    <location>
        <begin position="18"/>
        <end position="188"/>
    </location>
</feature>
<dbReference type="InterPro" id="IPR051987">
    <property type="entry name" value="Sigma-2_receptor-like"/>
</dbReference>
<dbReference type="PANTHER" id="PTHR31204:SF1">
    <property type="entry name" value="SIGMA INTRACELLULAR RECEPTOR 2"/>
    <property type="match status" value="1"/>
</dbReference>
<evidence type="ECO:0000256" key="2">
    <source>
        <dbReference type="ARBA" id="ARBA00022692"/>
    </source>
</evidence>
<keyword evidence="2 5" id="KW-0812">Transmembrane</keyword>
<keyword evidence="3 5" id="KW-1133">Transmembrane helix</keyword>
<dbReference type="InterPro" id="IPR033118">
    <property type="entry name" value="EXPERA"/>
</dbReference>
<evidence type="ECO:0000313" key="9">
    <source>
        <dbReference type="EMBL" id="GHP10786.1"/>
    </source>
</evidence>
<dbReference type="OrthoDB" id="433124at2759"/>
<evidence type="ECO:0000313" key="10">
    <source>
        <dbReference type="Proteomes" id="UP000660262"/>
    </source>
</evidence>
<feature type="signal peptide" evidence="7">
    <location>
        <begin position="1"/>
        <end position="17"/>
    </location>
</feature>
<keyword evidence="7" id="KW-0732">Signal</keyword>
<dbReference type="AlphaFoldDB" id="A0A830HTI6"/>
<organism evidence="9 10">
    <name type="scientific">Pycnococcus provasolii</name>
    <dbReference type="NCBI Taxonomy" id="41880"/>
    <lineage>
        <taxon>Eukaryota</taxon>
        <taxon>Viridiplantae</taxon>
        <taxon>Chlorophyta</taxon>
        <taxon>Pseudoscourfieldiophyceae</taxon>
        <taxon>Pseudoscourfieldiales</taxon>
        <taxon>Pycnococcaceae</taxon>
        <taxon>Pycnococcus</taxon>
    </lineage>
</organism>
<evidence type="ECO:0000256" key="5">
    <source>
        <dbReference type="PROSITE-ProRule" id="PRU01087"/>
    </source>
</evidence>
<dbReference type="GO" id="GO:0016020">
    <property type="term" value="C:membrane"/>
    <property type="evidence" value="ECO:0007669"/>
    <property type="project" value="UniProtKB-SubCell"/>
</dbReference>
<dbReference type="PROSITE" id="PS51751">
    <property type="entry name" value="EXPERA"/>
    <property type="match status" value="1"/>
</dbReference>
<keyword evidence="10" id="KW-1185">Reference proteome</keyword>
<comment type="subcellular location">
    <subcellularLocation>
        <location evidence="1">Membrane</location>
        <topology evidence="1">Multi-pass membrane protein</topology>
    </subcellularLocation>
</comment>
<comment type="caution">
    <text evidence="9">The sequence shown here is derived from an EMBL/GenBank/DDBJ whole genome shotgun (WGS) entry which is preliminary data.</text>
</comment>
<dbReference type="Proteomes" id="UP000660262">
    <property type="component" value="Unassembled WGS sequence"/>
</dbReference>
<sequence length="188" mass="20371">MLSAAVYAYLCFSVASAVLIDAQAILPSALYEWGPKHALPFWVKLSGDCLMVPNATPPWFESLVLCELIMQLPLLLYLIYAIPKGSSYSRPAAMLYGVHVATTLVPIFAHFLTHAGQRECATTLSTYSPNSPPTQNNVILLSAYGPFFVMPAVVAYCACTGTGPFTGVPWPTAEPATRRSSRLAKKKL</sequence>
<name>A0A830HTI6_9CHLO</name>
<gene>
    <name evidence="9" type="ORF">PPROV_000951700</name>
</gene>
<reference evidence="9" key="1">
    <citation type="submission" date="2020-10" db="EMBL/GenBank/DDBJ databases">
        <title>Unveiling of a novel bifunctional photoreceptor, Dualchrome1, isolated from a cosmopolitan green alga.</title>
        <authorList>
            <person name="Suzuki S."/>
            <person name="Kawachi M."/>
        </authorList>
    </citation>
    <scope>NUCLEOTIDE SEQUENCE</scope>
    <source>
        <strain evidence="9">NIES 2893</strain>
    </source>
</reference>
<dbReference type="Pfam" id="PF05241">
    <property type="entry name" value="EBP"/>
    <property type="match status" value="1"/>
</dbReference>
<evidence type="ECO:0000256" key="6">
    <source>
        <dbReference type="SAM" id="Phobius"/>
    </source>
</evidence>
<feature type="transmembrane region" description="Helical" evidence="6">
    <location>
        <begin position="92"/>
        <end position="112"/>
    </location>
</feature>
<evidence type="ECO:0000256" key="4">
    <source>
        <dbReference type="ARBA" id="ARBA00023136"/>
    </source>
</evidence>
<dbReference type="EMBL" id="BNJQ01000031">
    <property type="protein sequence ID" value="GHP10786.1"/>
    <property type="molecule type" value="Genomic_DNA"/>
</dbReference>
<proteinExistence type="predicted"/>
<evidence type="ECO:0000256" key="3">
    <source>
        <dbReference type="ARBA" id="ARBA00022989"/>
    </source>
</evidence>
<accession>A0A830HTI6</accession>
<evidence type="ECO:0000256" key="1">
    <source>
        <dbReference type="ARBA" id="ARBA00004141"/>
    </source>
</evidence>
<keyword evidence="4 5" id="KW-0472">Membrane</keyword>